<protein>
    <recommendedName>
        <fullName evidence="5">Heterokaryon incompatibility domain-containing protein</fullName>
    </recommendedName>
</protein>
<dbReference type="InterPro" id="IPR010730">
    <property type="entry name" value="HET"/>
</dbReference>
<evidence type="ECO:0000313" key="3">
    <source>
        <dbReference type="EMBL" id="KIX02660.1"/>
    </source>
</evidence>
<feature type="domain" description="DUF8212" evidence="2">
    <location>
        <begin position="216"/>
        <end position="244"/>
    </location>
</feature>
<dbReference type="Proteomes" id="UP000053617">
    <property type="component" value="Unassembled WGS sequence"/>
</dbReference>
<evidence type="ECO:0008006" key="5">
    <source>
        <dbReference type="Google" id="ProtNLM"/>
    </source>
</evidence>
<evidence type="ECO:0000313" key="4">
    <source>
        <dbReference type="Proteomes" id="UP000053617"/>
    </source>
</evidence>
<dbReference type="RefSeq" id="XP_013269796.1">
    <property type="nucleotide sequence ID" value="XM_013414342.1"/>
</dbReference>
<dbReference type="InterPro" id="IPR058525">
    <property type="entry name" value="DUF8212"/>
</dbReference>
<reference evidence="3 4" key="1">
    <citation type="submission" date="2015-01" db="EMBL/GenBank/DDBJ databases">
        <title>The Genome Sequence of Rhinocladiella mackenzie CBS 650.93.</title>
        <authorList>
            <consortium name="The Broad Institute Genomics Platform"/>
            <person name="Cuomo C."/>
            <person name="de Hoog S."/>
            <person name="Gorbushina A."/>
            <person name="Stielow B."/>
            <person name="Teixiera M."/>
            <person name="Abouelleil A."/>
            <person name="Chapman S.B."/>
            <person name="Priest M."/>
            <person name="Young S.K."/>
            <person name="Wortman J."/>
            <person name="Nusbaum C."/>
            <person name="Birren B."/>
        </authorList>
    </citation>
    <scope>NUCLEOTIDE SEQUENCE [LARGE SCALE GENOMIC DNA]</scope>
    <source>
        <strain evidence="3 4">CBS 650.93</strain>
    </source>
</reference>
<dbReference type="EMBL" id="KN847480">
    <property type="protein sequence ID" value="KIX02660.1"/>
    <property type="molecule type" value="Genomic_DNA"/>
</dbReference>
<dbReference type="Pfam" id="PF06985">
    <property type="entry name" value="HET"/>
    <property type="match status" value="1"/>
</dbReference>
<proteinExistence type="predicted"/>
<dbReference type="PANTHER" id="PTHR10622">
    <property type="entry name" value="HET DOMAIN-CONTAINING PROTEIN"/>
    <property type="match status" value="1"/>
</dbReference>
<dbReference type="AlphaFoldDB" id="A0A0D2J1A2"/>
<feature type="domain" description="Heterokaryon incompatibility" evidence="1">
    <location>
        <begin position="22"/>
        <end position="106"/>
    </location>
</feature>
<gene>
    <name evidence="3" type="ORF">Z518_08602</name>
</gene>
<evidence type="ECO:0000259" key="1">
    <source>
        <dbReference type="Pfam" id="PF06985"/>
    </source>
</evidence>
<dbReference type="PANTHER" id="PTHR10622:SF10">
    <property type="entry name" value="HET DOMAIN-CONTAINING PROTEIN"/>
    <property type="match status" value="1"/>
</dbReference>
<dbReference type="HOGENOM" id="CLU_000288_138_13_1"/>
<keyword evidence="4" id="KW-1185">Reference proteome</keyword>
<dbReference type="STRING" id="1442369.A0A0D2J1A2"/>
<accession>A0A0D2J1A2</accession>
<dbReference type="VEuPathDB" id="FungiDB:Z518_08602"/>
<name>A0A0D2J1A2_9EURO</name>
<dbReference type="GeneID" id="25296673"/>
<evidence type="ECO:0000259" key="2">
    <source>
        <dbReference type="Pfam" id="PF26640"/>
    </source>
</evidence>
<dbReference type="Pfam" id="PF26640">
    <property type="entry name" value="DUF8212"/>
    <property type="match status" value="1"/>
</dbReference>
<organism evidence="3 4">
    <name type="scientific">Rhinocladiella mackenziei CBS 650.93</name>
    <dbReference type="NCBI Taxonomy" id="1442369"/>
    <lineage>
        <taxon>Eukaryota</taxon>
        <taxon>Fungi</taxon>
        <taxon>Dikarya</taxon>
        <taxon>Ascomycota</taxon>
        <taxon>Pezizomycotina</taxon>
        <taxon>Eurotiomycetes</taxon>
        <taxon>Chaetothyriomycetidae</taxon>
        <taxon>Chaetothyriales</taxon>
        <taxon>Herpotrichiellaceae</taxon>
        <taxon>Rhinocladiella</taxon>
    </lineage>
</organism>
<sequence>MRLINVRTIQLEEFHSARVPKYAILSHRWESEEVTFQDMSAPKIFGKKGYGKIQSACWLARNKGLLYLWVDTCCIDKTSSSELTEAINSMYRWYAEAEVCFAFLTDVEIHKHEISSSVWFTRGWTLQELIAPKHVSFHDRNWVFLGTKDDLAGYLAQVTGIDLDVLVGIRRPSSCSIAQRMSWASKRKTERLEDRAYSLLGIFNVSMPMLYGEGERSFTRLQEEIIKHSDDHSIFAWDRGLKGYFAGHSGLLATSPSQFSMCQNVVRSSKGLVSTGGFSITNVGLSIQLITMPWGMETYLSVLNCTLKGYPEHRLGIFLERLSSSQDEEQFARVQYDGATVQPIPVEMVLKDSQRRTRRVHVRQTIIDAPLRRWHGFRLHDLDLPGYTAEELLQMSLHFRDSLRPMTRYSPEEIHWAKNLSPHGFAGLPRRPVFFGMPRGRGTVAIIYIPPQRQDKNGERICWIKFGFDQEFSPMCIFGRRRSLWGGNAAHLAVDAESFAAAERSPGEHALLFRNDWIVKNSSCVNTKDIAALWRSRDFCILRGHRDRGLDAKIPFLKVRISIKLEGIPADYAPDIRPPDSLVAGMNVWTINVSSWKDPKGNEGVKTALGASEFVLRSLDMFA</sequence>
<dbReference type="OrthoDB" id="674604at2759"/>